<feature type="domain" description="Alpha fucosidase A-like C-terminal" evidence="2">
    <location>
        <begin position="791"/>
        <end position="831"/>
    </location>
</feature>
<protein>
    <submittedName>
        <fullName evidence="4">Glycoside hydrolase family 95 protein</fullName>
    </submittedName>
</protein>
<dbReference type="InterPro" id="IPR049053">
    <property type="entry name" value="AFCA-like_C"/>
</dbReference>
<dbReference type="InterPro" id="IPR008928">
    <property type="entry name" value="6-hairpin_glycosidase_sf"/>
</dbReference>
<reference evidence="4 5" key="1">
    <citation type="submission" date="2016-06" db="EMBL/GenBank/DDBJ databases">
        <title>Comparative genomics of the ectomycorrhizal sister species Rhizopogon vinicolor and Rhizopogon vesiculosus (Basidiomycota: Boletales) reveals a divergence of the mating type B locus.</title>
        <authorList>
            <consortium name="DOE Joint Genome Institute"/>
            <person name="Mujic A.B."/>
            <person name="Kuo A."/>
            <person name="Tritt A."/>
            <person name="Lipzen A."/>
            <person name="Chen C."/>
            <person name="Johnson J."/>
            <person name="Sharma A."/>
            <person name="Barry K."/>
            <person name="Grigoriev I.V."/>
            <person name="Spatafora J.W."/>
        </authorList>
    </citation>
    <scope>NUCLEOTIDE SEQUENCE [LARGE SCALE GENOMIC DNA]</scope>
    <source>
        <strain evidence="4 5">AM-OR11-026</strain>
    </source>
</reference>
<dbReference type="PIRSF" id="PIRSF007663">
    <property type="entry name" value="UCP007663"/>
    <property type="match status" value="1"/>
</dbReference>
<dbReference type="Gene3D" id="1.50.10.10">
    <property type="match status" value="1"/>
</dbReference>
<dbReference type="InterPro" id="IPR027414">
    <property type="entry name" value="GH95_N_dom"/>
</dbReference>
<dbReference type="SUPFAM" id="SSF48208">
    <property type="entry name" value="Six-hairpin glycosidases"/>
    <property type="match status" value="1"/>
</dbReference>
<dbReference type="Pfam" id="PF14498">
    <property type="entry name" value="Glyco_hyd_65N_2"/>
    <property type="match status" value="1"/>
</dbReference>
<dbReference type="Proteomes" id="UP000092154">
    <property type="component" value="Unassembled WGS sequence"/>
</dbReference>
<dbReference type="GO" id="GO:0004560">
    <property type="term" value="F:alpha-L-fucosidase activity"/>
    <property type="evidence" value="ECO:0007669"/>
    <property type="project" value="InterPro"/>
</dbReference>
<gene>
    <name evidence="4" type="ORF">K503DRAFT_862255</name>
</gene>
<evidence type="ECO:0000259" key="1">
    <source>
        <dbReference type="Pfam" id="PF14498"/>
    </source>
</evidence>
<evidence type="ECO:0000313" key="4">
    <source>
        <dbReference type="EMBL" id="OAX43394.1"/>
    </source>
</evidence>
<dbReference type="EMBL" id="KV448138">
    <property type="protein sequence ID" value="OAX43394.1"/>
    <property type="molecule type" value="Genomic_DNA"/>
</dbReference>
<dbReference type="PANTHER" id="PTHR31084">
    <property type="entry name" value="ALPHA-L-FUCOSIDASE 2"/>
    <property type="match status" value="1"/>
</dbReference>
<dbReference type="STRING" id="1314800.A0A1B7NF23"/>
<keyword evidence="4" id="KW-0378">Hydrolase</keyword>
<dbReference type="PANTHER" id="PTHR31084:SF3">
    <property type="entry name" value="ALPHA-FUCOSIDASE A"/>
    <property type="match status" value="1"/>
</dbReference>
<dbReference type="InParanoid" id="A0A1B7NF23"/>
<dbReference type="AlphaFoldDB" id="A0A1B7NF23"/>
<sequence>MDFFQVLANCVRSSFLLGFTTLRRTLPYPVQVFLKHLLIVLSVVTYDSSSRFAPPAFPSSGNGLWYTTPGTIWAQDFLPIGNGYLGAMLPGGTSHEVTQLNIESLWSGGPFQDSSYNGGNHFPSQQTQMAEHMQNIRETIFSSSTGTIDNIDRIMTPSGAYGSYASAGYLLATLDSTGPFSEYARWLDLNEAVSHTTWSDGSSTFLRESFCSHPLQGCVQYLNITDSGVLPALTYAYTVAETGLPAPNVTCLDDATLIIRNYVSIPGMLYEILAQAQAPGGFVSCSEVPGSNPPNATLTVTGASEAWISWFGGTNYDMTAGNTAANYSFQGPDPHNSLAALLSSANMRAPSYAELLDEHIKDYTSIVTPFSLDLGQTPDLNTPTNQILAEYQASVGNPYLEWVLFNYGRYLLASSARGILPANLQGKWAEGYSNPWGADYHSNINIQMNYWSAEMSNMDVTKSLFDYIQNTWGPRGAYTAQVLYNISEGFVTHGEMNIFGHTGMKLGGNSAQWANYPESNAWMMIHVWDHFDYTNDVDWWKTQGWPLVKSVASFHLEKLVEDLYFNDLTLVTVPCNSPEQVPITLGCSHAQQLIWQLFNAIEQGYEAAGDTDTAFLDAVVSKRVQMDKGLRIGSWGQLQEWKVDMDVIHDTHRHLSHLIGLYPGYAIASYSPSLQGDLIINGTFMNYTKEDILNAAAISLTYRGMGTGDDADAGWEKIWRAAAWAQLANETEFYKGLTYAIERNFAPNLFSLYTAGSTIFQIDANLGYPAAVLNALLQAPDVANIGIPLQVTLLPALPPAWSSGEMRGARIRGGITVDLAWNAGKPTTVTFIIDRDLAGRERDVVVNYGGKVVTQFRSNGGYIQTISSF</sequence>
<dbReference type="OrthoDB" id="2848340at2759"/>
<evidence type="ECO:0000313" key="5">
    <source>
        <dbReference type="Proteomes" id="UP000092154"/>
    </source>
</evidence>
<dbReference type="Pfam" id="PF22124">
    <property type="entry name" value="Glyco_hydro_95_cat"/>
    <property type="match status" value="1"/>
</dbReference>
<proteinExistence type="predicted"/>
<evidence type="ECO:0000259" key="3">
    <source>
        <dbReference type="Pfam" id="PF22124"/>
    </source>
</evidence>
<feature type="domain" description="Glycosyl hydrolase family 95 N-terminal" evidence="1">
    <location>
        <begin position="64"/>
        <end position="318"/>
    </location>
</feature>
<evidence type="ECO:0000259" key="2">
    <source>
        <dbReference type="Pfam" id="PF21307"/>
    </source>
</evidence>
<dbReference type="InterPro" id="IPR016518">
    <property type="entry name" value="Alpha-L-fucosidase"/>
</dbReference>
<dbReference type="InterPro" id="IPR054363">
    <property type="entry name" value="GH95_cat"/>
</dbReference>
<keyword evidence="5" id="KW-1185">Reference proteome</keyword>
<dbReference type="GO" id="GO:0005975">
    <property type="term" value="P:carbohydrate metabolic process"/>
    <property type="evidence" value="ECO:0007669"/>
    <property type="project" value="InterPro"/>
</dbReference>
<dbReference type="InterPro" id="IPR012341">
    <property type="entry name" value="6hp_glycosidase-like_sf"/>
</dbReference>
<organism evidence="4 5">
    <name type="scientific">Rhizopogon vinicolor AM-OR11-026</name>
    <dbReference type="NCBI Taxonomy" id="1314800"/>
    <lineage>
        <taxon>Eukaryota</taxon>
        <taxon>Fungi</taxon>
        <taxon>Dikarya</taxon>
        <taxon>Basidiomycota</taxon>
        <taxon>Agaricomycotina</taxon>
        <taxon>Agaricomycetes</taxon>
        <taxon>Agaricomycetidae</taxon>
        <taxon>Boletales</taxon>
        <taxon>Suillineae</taxon>
        <taxon>Rhizopogonaceae</taxon>
        <taxon>Rhizopogon</taxon>
    </lineage>
</organism>
<name>A0A1B7NF23_9AGAM</name>
<accession>A0A1B7NF23</accession>
<dbReference type="Pfam" id="PF21307">
    <property type="entry name" value="Glyco_hydro_95_C"/>
    <property type="match status" value="1"/>
</dbReference>
<feature type="domain" description="Glycosyl hydrolase family 95 catalytic" evidence="3">
    <location>
        <begin position="351"/>
        <end position="776"/>
    </location>
</feature>